<sequence length="32" mass="3760">MVPHPAVTWSRSGMVKARSRQITTNHEERQRL</sequence>
<dbReference type="AlphaFoldDB" id="A0A0A8ZVN5"/>
<reference evidence="2" key="2">
    <citation type="journal article" date="2015" name="Data Brief">
        <title>Shoot transcriptome of the giant reed, Arundo donax.</title>
        <authorList>
            <person name="Barrero R.A."/>
            <person name="Guerrero F.D."/>
            <person name="Moolhuijzen P."/>
            <person name="Goolsby J.A."/>
            <person name="Tidwell J."/>
            <person name="Bellgard S.E."/>
            <person name="Bellgard M.I."/>
        </authorList>
    </citation>
    <scope>NUCLEOTIDE SEQUENCE</scope>
    <source>
        <tissue evidence="2">Shoot tissue taken approximately 20 cm above the soil surface</tissue>
    </source>
</reference>
<organism evidence="2">
    <name type="scientific">Arundo donax</name>
    <name type="common">Giant reed</name>
    <name type="synonym">Donax arundinaceus</name>
    <dbReference type="NCBI Taxonomy" id="35708"/>
    <lineage>
        <taxon>Eukaryota</taxon>
        <taxon>Viridiplantae</taxon>
        <taxon>Streptophyta</taxon>
        <taxon>Embryophyta</taxon>
        <taxon>Tracheophyta</taxon>
        <taxon>Spermatophyta</taxon>
        <taxon>Magnoliopsida</taxon>
        <taxon>Liliopsida</taxon>
        <taxon>Poales</taxon>
        <taxon>Poaceae</taxon>
        <taxon>PACMAD clade</taxon>
        <taxon>Arundinoideae</taxon>
        <taxon>Arundineae</taxon>
        <taxon>Arundo</taxon>
    </lineage>
</organism>
<reference evidence="2" key="1">
    <citation type="submission" date="2014-09" db="EMBL/GenBank/DDBJ databases">
        <authorList>
            <person name="Magalhaes I.L.F."/>
            <person name="Oliveira U."/>
            <person name="Santos F.R."/>
            <person name="Vidigal T.H.D.A."/>
            <person name="Brescovit A.D."/>
            <person name="Santos A.J."/>
        </authorList>
    </citation>
    <scope>NUCLEOTIDE SEQUENCE</scope>
    <source>
        <tissue evidence="2">Shoot tissue taken approximately 20 cm above the soil surface</tissue>
    </source>
</reference>
<name>A0A0A8ZVN5_ARUDO</name>
<accession>A0A0A8ZVN5</accession>
<protein>
    <submittedName>
        <fullName evidence="2">Uncharacterized protein</fullName>
    </submittedName>
</protein>
<evidence type="ECO:0000256" key="1">
    <source>
        <dbReference type="SAM" id="MobiDB-lite"/>
    </source>
</evidence>
<proteinExistence type="predicted"/>
<evidence type="ECO:0000313" key="2">
    <source>
        <dbReference type="EMBL" id="JAD43449.1"/>
    </source>
</evidence>
<feature type="region of interest" description="Disordered" evidence="1">
    <location>
        <begin position="1"/>
        <end position="32"/>
    </location>
</feature>
<dbReference type="EMBL" id="GBRH01254446">
    <property type="protein sequence ID" value="JAD43449.1"/>
    <property type="molecule type" value="Transcribed_RNA"/>
</dbReference>